<feature type="domain" description="Mos1 transposase HTH" evidence="1">
    <location>
        <begin position="1"/>
        <end position="43"/>
    </location>
</feature>
<name>A0A6P7STJ6_9MOLL</name>
<dbReference type="PANTHER" id="PTHR46060:SF2">
    <property type="entry name" value="HISTONE-LYSINE N-METHYLTRANSFERASE SETMAR"/>
    <property type="match status" value="1"/>
</dbReference>
<evidence type="ECO:0000313" key="2">
    <source>
        <dbReference type="Proteomes" id="UP000515154"/>
    </source>
</evidence>
<dbReference type="InterPro" id="IPR001888">
    <property type="entry name" value="Transposase_1"/>
</dbReference>
<dbReference type="InterPro" id="IPR041426">
    <property type="entry name" value="Mos1_HTH"/>
</dbReference>
<dbReference type="GO" id="GO:0000729">
    <property type="term" value="P:DNA double-strand break processing"/>
    <property type="evidence" value="ECO:0007669"/>
    <property type="project" value="TreeGrafter"/>
</dbReference>
<accession>A0A6P7STJ6</accession>
<dbReference type="GO" id="GO:0035861">
    <property type="term" value="C:site of double-strand break"/>
    <property type="evidence" value="ECO:0007669"/>
    <property type="project" value="TreeGrafter"/>
</dbReference>
<evidence type="ECO:0000259" key="1">
    <source>
        <dbReference type="Pfam" id="PF17906"/>
    </source>
</evidence>
<dbReference type="GO" id="GO:0005634">
    <property type="term" value="C:nucleus"/>
    <property type="evidence" value="ECO:0007669"/>
    <property type="project" value="TreeGrafter"/>
</dbReference>
<gene>
    <name evidence="3" type="primary">LOC115216194</name>
</gene>
<dbReference type="GO" id="GO:0044774">
    <property type="term" value="P:mitotic DNA integrity checkpoint signaling"/>
    <property type="evidence" value="ECO:0007669"/>
    <property type="project" value="TreeGrafter"/>
</dbReference>
<dbReference type="KEGG" id="osn:115216194"/>
<dbReference type="GO" id="GO:0044547">
    <property type="term" value="F:DNA topoisomerase binding"/>
    <property type="evidence" value="ECO:0007669"/>
    <property type="project" value="TreeGrafter"/>
</dbReference>
<dbReference type="GO" id="GO:0003697">
    <property type="term" value="F:single-stranded DNA binding"/>
    <property type="evidence" value="ECO:0007669"/>
    <property type="project" value="TreeGrafter"/>
</dbReference>
<dbReference type="Gene3D" id="1.10.10.1450">
    <property type="match status" value="1"/>
</dbReference>
<reference evidence="3" key="1">
    <citation type="submission" date="2025-08" db="UniProtKB">
        <authorList>
            <consortium name="RefSeq"/>
        </authorList>
    </citation>
    <scope>IDENTIFICATION</scope>
</reference>
<dbReference type="GO" id="GO:0015074">
    <property type="term" value="P:DNA integration"/>
    <property type="evidence" value="ECO:0007669"/>
    <property type="project" value="TreeGrafter"/>
</dbReference>
<dbReference type="AlphaFoldDB" id="A0A6P7STJ6"/>
<dbReference type="GO" id="GO:0046975">
    <property type="term" value="F:histone H3K36 methyltransferase activity"/>
    <property type="evidence" value="ECO:0007669"/>
    <property type="project" value="TreeGrafter"/>
</dbReference>
<dbReference type="GO" id="GO:0000793">
    <property type="term" value="C:condensed chromosome"/>
    <property type="evidence" value="ECO:0007669"/>
    <property type="project" value="TreeGrafter"/>
</dbReference>
<sequence>MLFYFRKGKKATETCRKLCNVYGKNAVSERVCQKWFARFRSENFSVRDAPHSGRRKEIDIDQLRAVAKQDCSLRTRQIADILNISKTSVENELHKLGYVSKLDVWVPHNFTEANLVQKVSICDTLLKKENNEPFLRRIVTGDEKWVVYNNVKRRSRKKAEDSPKQTPKAGFHPKKVLLSKWWDWKGVIFFELLPLNKTINPEVYCEQLDKLNAALHQKTARTGEWQRRCFPP</sequence>
<dbReference type="Pfam" id="PF17906">
    <property type="entry name" value="HTH_48"/>
    <property type="match status" value="1"/>
</dbReference>
<evidence type="ECO:0000313" key="3">
    <source>
        <dbReference type="RefSeq" id="XP_029641251.1"/>
    </source>
</evidence>
<dbReference type="InterPro" id="IPR036397">
    <property type="entry name" value="RNaseH_sf"/>
</dbReference>
<dbReference type="GO" id="GO:0042800">
    <property type="term" value="F:histone H3K4 methyltransferase activity"/>
    <property type="evidence" value="ECO:0007669"/>
    <property type="project" value="TreeGrafter"/>
</dbReference>
<dbReference type="Proteomes" id="UP000515154">
    <property type="component" value="Linkage group LG10"/>
</dbReference>
<dbReference type="RefSeq" id="XP_029641251.1">
    <property type="nucleotide sequence ID" value="XM_029785391.1"/>
</dbReference>
<dbReference type="GO" id="GO:0000014">
    <property type="term" value="F:single-stranded DNA endodeoxyribonuclease activity"/>
    <property type="evidence" value="ECO:0007669"/>
    <property type="project" value="TreeGrafter"/>
</dbReference>
<dbReference type="GO" id="GO:0031297">
    <property type="term" value="P:replication fork processing"/>
    <property type="evidence" value="ECO:0007669"/>
    <property type="project" value="TreeGrafter"/>
</dbReference>
<dbReference type="Pfam" id="PF01359">
    <property type="entry name" value="Transposase_1"/>
    <property type="match status" value="1"/>
</dbReference>
<protein>
    <submittedName>
        <fullName evidence="3">Histone-lysine N-methyltransferase SETMAR-like</fullName>
    </submittedName>
</protein>
<keyword evidence="2" id="KW-1185">Reference proteome</keyword>
<proteinExistence type="predicted"/>
<dbReference type="InterPro" id="IPR052709">
    <property type="entry name" value="Transposase-MT_Hybrid"/>
</dbReference>
<dbReference type="Gene3D" id="3.30.420.10">
    <property type="entry name" value="Ribonuclease H-like superfamily/Ribonuclease H"/>
    <property type="match status" value="1"/>
</dbReference>
<organism evidence="2 3">
    <name type="scientific">Octopus sinensis</name>
    <name type="common">East Asian common octopus</name>
    <dbReference type="NCBI Taxonomy" id="2607531"/>
    <lineage>
        <taxon>Eukaryota</taxon>
        <taxon>Metazoa</taxon>
        <taxon>Spiralia</taxon>
        <taxon>Lophotrochozoa</taxon>
        <taxon>Mollusca</taxon>
        <taxon>Cephalopoda</taxon>
        <taxon>Coleoidea</taxon>
        <taxon>Octopodiformes</taxon>
        <taxon>Octopoda</taxon>
        <taxon>Incirrata</taxon>
        <taxon>Octopodidae</taxon>
        <taxon>Octopus</taxon>
    </lineage>
</organism>
<dbReference type="GO" id="GO:0003690">
    <property type="term" value="F:double-stranded DNA binding"/>
    <property type="evidence" value="ECO:0007669"/>
    <property type="project" value="TreeGrafter"/>
</dbReference>
<dbReference type="GO" id="GO:0006303">
    <property type="term" value="P:double-strand break repair via nonhomologous end joining"/>
    <property type="evidence" value="ECO:0007669"/>
    <property type="project" value="TreeGrafter"/>
</dbReference>
<dbReference type="PANTHER" id="PTHR46060">
    <property type="entry name" value="MARINER MOS1 TRANSPOSASE-LIKE PROTEIN"/>
    <property type="match status" value="1"/>
</dbReference>